<keyword evidence="2" id="KW-0812">Transmembrane</keyword>
<dbReference type="InterPro" id="IPR008523">
    <property type="entry name" value="DUF805"/>
</dbReference>
<evidence type="ECO:0000256" key="1">
    <source>
        <dbReference type="SAM" id="MobiDB-lite"/>
    </source>
</evidence>
<feature type="transmembrane region" description="Helical" evidence="2">
    <location>
        <begin position="27"/>
        <end position="44"/>
    </location>
</feature>
<dbReference type="AlphaFoldDB" id="A0A948WYI7"/>
<comment type="caution">
    <text evidence="3">The sequence shown here is derived from an EMBL/GenBank/DDBJ whole genome shotgun (WGS) entry which is preliminary data.</text>
</comment>
<dbReference type="Pfam" id="PF05656">
    <property type="entry name" value="DUF805"/>
    <property type="match status" value="1"/>
</dbReference>
<feature type="transmembrane region" description="Helical" evidence="2">
    <location>
        <begin position="83"/>
        <end position="103"/>
    </location>
</feature>
<dbReference type="GO" id="GO:0005886">
    <property type="term" value="C:plasma membrane"/>
    <property type="evidence" value="ECO:0007669"/>
    <property type="project" value="TreeGrafter"/>
</dbReference>
<evidence type="ECO:0000313" key="4">
    <source>
        <dbReference type="Proteomes" id="UP000733611"/>
    </source>
</evidence>
<protein>
    <submittedName>
        <fullName evidence="3">DUF805 domain-containing protein</fullName>
    </submittedName>
</protein>
<keyword evidence="2" id="KW-1133">Transmembrane helix</keyword>
<feature type="compositionally biased region" description="Low complexity" evidence="1">
    <location>
        <begin position="139"/>
        <end position="152"/>
    </location>
</feature>
<organism evidence="3 4">
    <name type="scientific">Candidatus Anaerobiospirillum pullicola</name>
    <dbReference type="NCBI Taxonomy" id="2838451"/>
    <lineage>
        <taxon>Bacteria</taxon>
        <taxon>Pseudomonadati</taxon>
        <taxon>Pseudomonadota</taxon>
        <taxon>Gammaproteobacteria</taxon>
        <taxon>Aeromonadales</taxon>
        <taxon>Succinivibrionaceae</taxon>
        <taxon>Anaerobiospirillum</taxon>
    </lineage>
</organism>
<feature type="compositionally biased region" description="Polar residues" evidence="1">
    <location>
        <begin position="159"/>
        <end position="179"/>
    </location>
</feature>
<feature type="region of interest" description="Disordered" evidence="1">
    <location>
        <begin position="139"/>
        <end position="179"/>
    </location>
</feature>
<evidence type="ECO:0000313" key="3">
    <source>
        <dbReference type="EMBL" id="MBU3843823.1"/>
    </source>
</evidence>
<evidence type="ECO:0000256" key="2">
    <source>
        <dbReference type="SAM" id="Phobius"/>
    </source>
</evidence>
<reference evidence="3" key="2">
    <citation type="submission" date="2021-04" db="EMBL/GenBank/DDBJ databases">
        <authorList>
            <person name="Gilroy R."/>
        </authorList>
    </citation>
    <scope>NUCLEOTIDE SEQUENCE</scope>
    <source>
        <strain evidence="3">378</strain>
    </source>
</reference>
<dbReference type="Proteomes" id="UP000733611">
    <property type="component" value="Unassembled WGS sequence"/>
</dbReference>
<gene>
    <name evidence="3" type="ORF">H9847_02975</name>
</gene>
<feature type="transmembrane region" description="Helical" evidence="2">
    <location>
        <begin position="50"/>
        <end position="71"/>
    </location>
</feature>
<proteinExistence type="predicted"/>
<name>A0A948WYI7_9GAMM</name>
<sequence length="179" mass="20259">MLSFTQALKSGWARRNEVRGRSCRSEFWWNFLAAFLMLMLSGMFSRLGAIGGLLGLIVYVAAMWLLITVGIRRLHDRDMAGWWLLLNLIPTLGFLALVVIMSLKGTPGLNRFGYEPLSSGFYDNLFSGNPQWQQQQQYQQQPYGQPQNRQQNTFGAFPPNNSGSAPTPSNDANNQQRRP</sequence>
<keyword evidence="2" id="KW-0472">Membrane</keyword>
<dbReference type="EMBL" id="JAHLFE010000057">
    <property type="protein sequence ID" value="MBU3843823.1"/>
    <property type="molecule type" value="Genomic_DNA"/>
</dbReference>
<dbReference type="PANTHER" id="PTHR34980">
    <property type="entry name" value="INNER MEMBRANE PROTEIN-RELATED-RELATED"/>
    <property type="match status" value="1"/>
</dbReference>
<accession>A0A948WYI7</accession>
<reference evidence="3" key="1">
    <citation type="journal article" date="2021" name="PeerJ">
        <title>Extensive microbial diversity within the chicken gut microbiome revealed by metagenomics and culture.</title>
        <authorList>
            <person name="Gilroy R."/>
            <person name="Ravi A."/>
            <person name="Getino M."/>
            <person name="Pursley I."/>
            <person name="Horton D.L."/>
            <person name="Alikhan N.F."/>
            <person name="Baker D."/>
            <person name="Gharbi K."/>
            <person name="Hall N."/>
            <person name="Watson M."/>
            <person name="Adriaenssens E.M."/>
            <person name="Foster-Nyarko E."/>
            <person name="Jarju S."/>
            <person name="Secka A."/>
            <person name="Antonio M."/>
            <person name="Oren A."/>
            <person name="Chaudhuri R.R."/>
            <person name="La Ragione R."/>
            <person name="Hildebrand F."/>
            <person name="Pallen M.J."/>
        </authorList>
    </citation>
    <scope>NUCLEOTIDE SEQUENCE</scope>
    <source>
        <strain evidence="3">378</strain>
    </source>
</reference>